<feature type="compositionally biased region" description="Gly residues" evidence="1">
    <location>
        <begin position="56"/>
        <end position="66"/>
    </location>
</feature>
<evidence type="ECO:0000313" key="6">
    <source>
        <dbReference type="Proteomes" id="UP000251314"/>
    </source>
</evidence>
<comment type="caution">
    <text evidence="5">The sequence shown here is derived from an EMBL/GenBank/DDBJ whole genome shotgun (WGS) entry which is preliminary data.</text>
</comment>
<reference evidence="5 6" key="1">
    <citation type="submission" date="2018-01" db="EMBL/GenBank/DDBJ databases">
        <title>Draft genome of the strawberry crown rot pathogen Phytophthora cactorum.</title>
        <authorList>
            <person name="Armitage A.D."/>
            <person name="Lysoe E."/>
            <person name="Nellist C.F."/>
            <person name="Harrison R.J."/>
            <person name="Brurberg M.B."/>
        </authorList>
    </citation>
    <scope>NUCLEOTIDE SEQUENCE [LARGE SCALE GENOMIC DNA]</scope>
    <source>
        <strain evidence="5 6">10300</strain>
    </source>
</reference>
<organism evidence="5 6">
    <name type="scientific">Phytophthora cactorum</name>
    <dbReference type="NCBI Taxonomy" id="29920"/>
    <lineage>
        <taxon>Eukaryota</taxon>
        <taxon>Sar</taxon>
        <taxon>Stramenopiles</taxon>
        <taxon>Oomycota</taxon>
        <taxon>Peronosporomycetes</taxon>
        <taxon>Peronosporales</taxon>
        <taxon>Peronosporaceae</taxon>
        <taxon>Phytophthora</taxon>
    </lineage>
</organism>
<dbReference type="Proteomes" id="UP000760860">
    <property type="component" value="Unassembled WGS sequence"/>
</dbReference>
<reference evidence="4" key="3">
    <citation type="submission" date="2021-01" db="EMBL/GenBank/DDBJ databases">
        <title>Phytophthora aleatoria, a newly-described species from Pinus radiata is distinct from Phytophthora cactorum isolates based on comparative genomics.</title>
        <authorList>
            <person name="Mcdougal R."/>
            <person name="Panda P."/>
            <person name="Williams N."/>
            <person name="Studholme D.J."/>
        </authorList>
    </citation>
    <scope>NUCLEOTIDE SEQUENCE</scope>
    <source>
        <strain evidence="4">NZFS 3830</strain>
    </source>
</reference>
<dbReference type="EMBL" id="MJFZ01000147">
    <property type="protein sequence ID" value="RAW36154.1"/>
    <property type="molecule type" value="Genomic_DNA"/>
</dbReference>
<dbReference type="EMBL" id="RCMK01000566">
    <property type="protein sequence ID" value="KAG2921546.1"/>
    <property type="molecule type" value="Genomic_DNA"/>
</dbReference>
<dbReference type="EMBL" id="JAENGZ010001213">
    <property type="protein sequence ID" value="KAG6949726.1"/>
    <property type="molecule type" value="Genomic_DNA"/>
</dbReference>
<accession>A0A329SH76</accession>
<evidence type="ECO:0008006" key="7">
    <source>
        <dbReference type="Google" id="ProtNLM"/>
    </source>
</evidence>
<protein>
    <recommendedName>
        <fullName evidence="7">RxLR effector protein</fullName>
    </recommendedName>
</protein>
<dbReference type="OrthoDB" id="126064at2759"/>
<evidence type="ECO:0000313" key="5">
    <source>
        <dbReference type="EMBL" id="RAW36154.1"/>
    </source>
</evidence>
<evidence type="ECO:0000313" key="4">
    <source>
        <dbReference type="EMBL" id="KAG6949726.1"/>
    </source>
</evidence>
<evidence type="ECO:0000256" key="1">
    <source>
        <dbReference type="SAM" id="MobiDB-lite"/>
    </source>
</evidence>
<dbReference type="AlphaFoldDB" id="A0A329SH76"/>
<dbReference type="VEuPathDB" id="FungiDB:PC110_g7569"/>
<name>A0A329SH76_9STRA</name>
<gene>
    <name evidence="4" type="ORF">JG687_00014672</name>
    <name evidence="5" type="ORF">PC110_g7569</name>
    <name evidence="2" type="ORF">PC117_g16205</name>
    <name evidence="3" type="ORF">PC129_g15745</name>
</gene>
<dbReference type="Proteomes" id="UP000736787">
    <property type="component" value="Unassembled WGS sequence"/>
</dbReference>
<reference evidence="2" key="2">
    <citation type="submission" date="2018-10" db="EMBL/GenBank/DDBJ databases">
        <title>Effector identification in a new, highly contiguous assembly of the strawberry crown rot pathogen Phytophthora cactorum.</title>
        <authorList>
            <person name="Armitage A.D."/>
            <person name="Nellist C.F."/>
            <person name="Bates H."/>
            <person name="Vickerstaff R.J."/>
            <person name="Harrison R.J."/>
        </authorList>
    </citation>
    <scope>NUCLEOTIDE SEQUENCE</scope>
    <source>
        <strain evidence="2">4040</strain>
        <strain evidence="3">P421</strain>
    </source>
</reference>
<sequence>MVVLLASCGAVESNNNKLAATSSSIPIFESIRRILFAADAKSTKEERSYNAAVSSGGEGGRTGAGVTGITPTSVTSGGTVTVTKYWKNGLMQKFERWLNKILHRRSSSSTRRLRQ</sequence>
<dbReference type="Proteomes" id="UP000251314">
    <property type="component" value="Unassembled WGS sequence"/>
</dbReference>
<dbReference type="EMBL" id="RCMV01000745">
    <property type="protein sequence ID" value="KAG3213316.1"/>
    <property type="molecule type" value="Genomic_DNA"/>
</dbReference>
<evidence type="ECO:0000313" key="3">
    <source>
        <dbReference type="EMBL" id="KAG3213316.1"/>
    </source>
</evidence>
<dbReference type="Proteomes" id="UP000688947">
    <property type="component" value="Unassembled WGS sequence"/>
</dbReference>
<evidence type="ECO:0000313" key="2">
    <source>
        <dbReference type="EMBL" id="KAG2921546.1"/>
    </source>
</evidence>
<feature type="region of interest" description="Disordered" evidence="1">
    <location>
        <begin position="47"/>
        <end position="73"/>
    </location>
</feature>
<proteinExistence type="predicted"/>
<keyword evidence="6" id="KW-1185">Reference proteome</keyword>